<comment type="caution">
    <text evidence="1">The sequence shown here is derived from an EMBL/GenBank/DDBJ whole genome shotgun (WGS) entry which is preliminary data.</text>
</comment>
<name>A0A4C1UL03_EUMVA</name>
<protein>
    <submittedName>
        <fullName evidence="1">Uncharacterized protein</fullName>
    </submittedName>
</protein>
<evidence type="ECO:0000313" key="2">
    <source>
        <dbReference type="Proteomes" id="UP000299102"/>
    </source>
</evidence>
<dbReference type="Proteomes" id="UP000299102">
    <property type="component" value="Unassembled WGS sequence"/>
</dbReference>
<gene>
    <name evidence="1" type="ORF">EVAR_16776_1</name>
</gene>
<dbReference type="AlphaFoldDB" id="A0A4C1UL03"/>
<keyword evidence="2" id="KW-1185">Reference proteome</keyword>
<evidence type="ECO:0000313" key="1">
    <source>
        <dbReference type="EMBL" id="GBP27105.1"/>
    </source>
</evidence>
<proteinExistence type="predicted"/>
<reference evidence="1 2" key="1">
    <citation type="journal article" date="2019" name="Commun. Biol.">
        <title>The bagworm genome reveals a unique fibroin gene that provides high tensile strength.</title>
        <authorList>
            <person name="Kono N."/>
            <person name="Nakamura H."/>
            <person name="Ohtoshi R."/>
            <person name="Tomita M."/>
            <person name="Numata K."/>
            <person name="Arakawa K."/>
        </authorList>
    </citation>
    <scope>NUCLEOTIDE SEQUENCE [LARGE SCALE GENOMIC DNA]</scope>
</reference>
<accession>A0A4C1UL03</accession>
<organism evidence="1 2">
    <name type="scientific">Eumeta variegata</name>
    <name type="common">Bagworm moth</name>
    <name type="synonym">Eumeta japonica</name>
    <dbReference type="NCBI Taxonomy" id="151549"/>
    <lineage>
        <taxon>Eukaryota</taxon>
        <taxon>Metazoa</taxon>
        <taxon>Ecdysozoa</taxon>
        <taxon>Arthropoda</taxon>
        <taxon>Hexapoda</taxon>
        <taxon>Insecta</taxon>
        <taxon>Pterygota</taxon>
        <taxon>Neoptera</taxon>
        <taxon>Endopterygota</taxon>
        <taxon>Lepidoptera</taxon>
        <taxon>Glossata</taxon>
        <taxon>Ditrysia</taxon>
        <taxon>Tineoidea</taxon>
        <taxon>Psychidae</taxon>
        <taxon>Oiketicinae</taxon>
        <taxon>Eumeta</taxon>
    </lineage>
</organism>
<dbReference type="EMBL" id="BGZK01000189">
    <property type="protein sequence ID" value="GBP27105.1"/>
    <property type="molecule type" value="Genomic_DNA"/>
</dbReference>
<sequence length="152" mass="16981">MHAAGADTTRRRGAARERRVVGVWEMGVWSDKFRIKTQNRRSFSIHAPMPPRPRHVPTLIAQQKGFEQDVPTAHLLNGTRSGGLLRIRSRKCIPGRICKRRNRISDVGGNGLMEERVGNGEEVGLSGDQNVSSSRLGVNYSTQRRLWALSPS</sequence>